<dbReference type="Proteomes" id="UP000323924">
    <property type="component" value="Unassembled WGS sequence"/>
</dbReference>
<proteinExistence type="predicted"/>
<accession>A0AB34C950</accession>
<organism evidence="1 2">
    <name type="scientific">Pseudomonas chlororaphis</name>
    <dbReference type="NCBI Taxonomy" id="587753"/>
    <lineage>
        <taxon>Bacteria</taxon>
        <taxon>Pseudomonadati</taxon>
        <taxon>Pseudomonadota</taxon>
        <taxon>Gammaproteobacteria</taxon>
        <taxon>Pseudomonadales</taxon>
        <taxon>Pseudomonadaceae</taxon>
        <taxon>Pseudomonas</taxon>
    </lineage>
</organism>
<reference evidence="1 2" key="1">
    <citation type="submission" date="2019-09" db="EMBL/GenBank/DDBJ databases">
        <authorList>
            <person name="Vacheron J."/>
            <person name="Dubost A."/>
            <person name="Prigent-Combaret C."/>
            <person name="Muller D."/>
        </authorList>
    </citation>
    <scope>NUCLEOTIDE SEQUENCE [LARGE SCALE GENOMIC DNA]</scope>
    <source>
        <strain evidence="1 2">JV497</strain>
    </source>
</reference>
<dbReference type="AlphaFoldDB" id="A0AB34C950"/>
<protein>
    <recommendedName>
        <fullName evidence="3">Mobile element protein</fullName>
    </recommendedName>
</protein>
<evidence type="ECO:0008006" key="3">
    <source>
        <dbReference type="Google" id="ProtNLM"/>
    </source>
</evidence>
<dbReference type="RefSeq" id="WP_150050117.1">
    <property type="nucleotide sequence ID" value="NZ_VWPC01000007.1"/>
</dbReference>
<evidence type="ECO:0000313" key="1">
    <source>
        <dbReference type="EMBL" id="KAA5843662.1"/>
    </source>
</evidence>
<sequence length="111" mass="12593">MFPTPDRKAWVDWSLRLSGSDQRSLLAQMRLETIGIVFDNGIPYAGARLKHLKHLKHLKRLTPSRNARKAVENLVDGLSSGNSGRGFPRTAVCTVWIGLVRRQVLRRAFRT</sequence>
<comment type="caution">
    <text evidence="1">The sequence shown here is derived from an EMBL/GenBank/DDBJ whole genome shotgun (WGS) entry which is preliminary data.</text>
</comment>
<dbReference type="EMBL" id="VWPC01000007">
    <property type="protein sequence ID" value="KAA5843662.1"/>
    <property type="molecule type" value="Genomic_DNA"/>
</dbReference>
<gene>
    <name evidence="1" type="ORF">F2A38_10355</name>
</gene>
<evidence type="ECO:0000313" key="2">
    <source>
        <dbReference type="Proteomes" id="UP000323924"/>
    </source>
</evidence>
<name>A0AB34C950_9PSED</name>